<dbReference type="PANTHER" id="PTHR43156">
    <property type="entry name" value="STAGE II SPORULATION PROTEIN E-RELATED"/>
    <property type="match status" value="1"/>
</dbReference>
<dbReference type="InterPro" id="IPR052016">
    <property type="entry name" value="Bact_Sigma-Reg"/>
</dbReference>
<organism evidence="5 6">
    <name type="scientific">Luminiphilus syltensis NOR5-1B</name>
    <dbReference type="NCBI Taxonomy" id="565045"/>
    <lineage>
        <taxon>Bacteria</taxon>
        <taxon>Pseudomonadati</taxon>
        <taxon>Pseudomonadota</taxon>
        <taxon>Gammaproteobacteria</taxon>
        <taxon>Cellvibrionales</taxon>
        <taxon>Halieaceae</taxon>
        <taxon>Luminiphilus</taxon>
    </lineage>
</organism>
<dbReference type="InterPro" id="IPR011006">
    <property type="entry name" value="CheY-like_superfamily"/>
</dbReference>
<dbReference type="EMBL" id="DS999411">
    <property type="protein sequence ID" value="EED36737.1"/>
    <property type="molecule type" value="Genomic_DNA"/>
</dbReference>
<sequence length="395" mass="43927">MTAGSVLIVDDQKERAQELVNALDGHDFYIEVRPEVVDLETVLGVDSPWDCVITTVDLHGVSWSSVRRSMRGFDVQVPVITFSNEKNFDSMSTALSLGAADFFVRPAKKPGLLVRSVERSVHHRQLQRELKRSKERLERLNAELRHSLRILEQDQQAGRQVQRAMLPAGSLKLEDYWLSHKIVPSLYLSGDFTDYFRVGEHSVVFYLADVSGHGSSSAFATVLLKNLFARKRSDFLRQKDHAITNPVQMLKFANRELLELAVSKYATMVVGVLDTDKGLLRYSVAGHLPLPVLISDKETVYLPGEGSPVGLIPDPVYEEHAVELPDHCILTIMSDGVLETMNDSDLIGKEAELLKRLTGAVCKPSEVVARLGLEDLGKVELPDDIAGLFLSRGLS</sequence>
<dbReference type="Gene3D" id="3.60.40.10">
    <property type="entry name" value="PPM-type phosphatase domain"/>
    <property type="match status" value="1"/>
</dbReference>
<dbReference type="OrthoDB" id="6399952at2"/>
<evidence type="ECO:0000313" key="5">
    <source>
        <dbReference type="EMBL" id="EED36737.1"/>
    </source>
</evidence>
<dbReference type="Proteomes" id="UP000004699">
    <property type="component" value="Unassembled WGS sequence"/>
</dbReference>
<feature type="coiled-coil region" evidence="3">
    <location>
        <begin position="123"/>
        <end position="157"/>
    </location>
</feature>
<dbReference type="HOGENOM" id="CLU_000445_43_7_6"/>
<evidence type="ECO:0000256" key="3">
    <source>
        <dbReference type="SAM" id="Coils"/>
    </source>
</evidence>
<dbReference type="InterPro" id="IPR001932">
    <property type="entry name" value="PPM-type_phosphatase-like_dom"/>
</dbReference>
<accession>B8KXL9</accession>
<comment type="caution">
    <text evidence="2">Lacks conserved residue(s) required for the propagation of feature annotation.</text>
</comment>
<reference evidence="6" key="1">
    <citation type="journal article" date="2013" name="BMC Microbiol.">
        <title>Taxonomy and evolution of bacteriochlorophyll a-containing members of the OM60/NOR5 clade of marine gammaproteobacteria: description of Luminiphilus syltensis gen. nov., sp. nov., reclassification of Haliea rubra as Pseudohaliea rubra gen. nov., comb. nov., and emendation of Chromatocurvus halotolerans.</title>
        <authorList>
            <person name="Spring S."/>
            <person name="Riedel T."/>
            <person name="Sproer C."/>
            <person name="Yan S."/>
            <person name="Harder J."/>
            <person name="Fuchs B.M."/>
        </authorList>
    </citation>
    <scope>NUCLEOTIDE SEQUENCE [LARGE SCALE GENOMIC DNA]</scope>
    <source>
        <strain evidence="6">NOR51-B</strain>
    </source>
</reference>
<protein>
    <submittedName>
        <fullName evidence="5">Response regulator receiver (CheY) modulated Serine phosphatase</fullName>
    </submittedName>
</protein>
<dbReference type="eggNOG" id="COG2208">
    <property type="taxonomic scope" value="Bacteria"/>
</dbReference>
<dbReference type="RefSeq" id="WP_009021479.1">
    <property type="nucleotide sequence ID" value="NZ_DS999411.1"/>
</dbReference>
<dbReference type="AlphaFoldDB" id="B8KXL9"/>
<dbReference type="Gene3D" id="3.40.50.2300">
    <property type="match status" value="1"/>
</dbReference>
<dbReference type="GO" id="GO:0000160">
    <property type="term" value="P:phosphorelay signal transduction system"/>
    <property type="evidence" value="ECO:0007669"/>
    <property type="project" value="InterPro"/>
</dbReference>
<dbReference type="InterPro" id="IPR001789">
    <property type="entry name" value="Sig_transdc_resp-reg_receiver"/>
</dbReference>
<evidence type="ECO:0000256" key="2">
    <source>
        <dbReference type="PROSITE-ProRule" id="PRU00169"/>
    </source>
</evidence>
<dbReference type="Pfam" id="PF07228">
    <property type="entry name" value="SpoIIE"/>
    <property type="match status" value="1"/>
</dbReference>
<feature type="domain" description="Response regulatory" evidence="4">
    <location>
        <begin position="5"/>
        <end position="120"/>
    </location>
</feature>
<evidence type="ECO:0000256" key="1">
    <source>
        <dbReference type="ARBA" id="ARBA00022801"/>
    </source>
</evidence>
<dbReference type="InterPro" id="IPR036457">
    <property type="entry name" value="PPM-type-like_dom_sf"/>
</dbReference>
<dbReference type="STRING" id="565045.NOR51B_2689"/>
<dbReference type="SUPFAM" id="SSF81606">
    <property type="entry name" value="PP2C-like"/>
    <property type="match status" value="1"/>
</dbReference>
<keyword evidence="3" id="KW-0175">Coiled coil</keyword>
<dbReference type="Pfam" id="PF00072">
    <property type="entry name" value="Response_reg"/>
    <property type="match status" value="1"/>
</dbReference>
<dbReference type="SMART" id="SM00331">
    <property type="entry name" value="PP2C_SIG"/>
    <property type="match status" value="1"/>
</dbReference>
<dbReference type="Gene3D" id="1.20.5.390">
    <property type="entry name" value="L1 transposable element, trimerization domain"/>
    <property type="match status" value="1"/>
</dbReference>
<evidence type="ECO:0000313" key="6">
    <source>
        <dbReference type="Proteomes" id="UP000004699"/>
    </source>
</evidence>
<dbReference type="GO" id="GO:0016791">
    <property type="term" value="F:phosphatase activity"/>
    <property type="evidence" value="ECO:0007669"/>
    <property type="project" value="TreeGrafter"/>
</dbReference>
<name>B8KXL9_9GAMM</name>
<dbReference type="eggNOG" id="COG2204">
    <property type="taxonomic scope" value="Bacteria"/>
</dbReference>
<dbReference type="SUPFAM" id="SSF52172">
    <property type="entry name" value="CheY-like"/>
    <property type="match status" value="1"/>
</dbReference>
<keyword evidence="6" id="KW-1185">Reference proteome</keyword>
<dbReference type="PANTHER" id="PTHR43156:SF2">
    <property type="entry name" value="STAGE II SPORULATION PROTEIN E"/>
    <property type="match status" value="1"/>
</dbReference>
<evidence type="ECO:0000259" key="4">
    <source>
        <dbReference type="PROSITE" id="PS50110"/>
    </source>
</evidence>
<gene>
    <name evidence="5" type="ORF">NOR51B_2689</name>
</gene>
<keyword evidence="1" id="KW-0378">Hydrolase</keyword>
<proteinExistence type="predicted"/>
<dbReference type="PROSITE" id="PS50110">
    <property type="entry name" value="RESPONSE_REGULATORY"/>
    <property type="match status" value="1"/>
</dbReference>